<reference evidence="5 6" key="1">
    <citation type="submission" date="2024-04" db="EMBL/GenBank/DDBJ databases">
        <title>Human intestinal bacterial collection.</title>
        <authorList>
            <person name="Pauvert C."/>
            <person name="Hitch T.C.A."/>
            <person name="Clavel T."/>
        </authorList>
    </citation>
    <scope>NUCLEOTIDE SEQUENCE [LARGE SCALE GENOMIC DNA]</scope>
    <source>
        <strain evidence="5 6">CLA-AA-H197</strain>
    </source>
</reference>
<dbReference type="Pfam" id="PF00392">
    <property type="entry name" value="GntR"/>
    <property type="match status" value="1"/>
</dbReference>
<dbReference type="PROSITE" id="PS50949">
    <property type="entry name" value="HTH_GNTR"/>
    <property type="match status" value="1"/>
</dbReference>
<dbReference type="CDD" id="cd07377">
    <property type="entry name" value="WHTH_GntR"/>
    <property type="match status" value="1"/>
</dbReference>
<evidence type="ECO:0000256" key="2">
    <source>
        <dbReference type="ARBA" id="ARBA00023125"/>
    </source>
</evidence>
<dbReference type="Pfam" id="PF07702">
    <property type="entry name" value="UTRA"/>
    <property type="match status" value="1"/>
</dbReference>
<dbReference type="SMART" id="SM00866">
    <property type="entry name" value="UTRA"/>
    <property type="match status" value="1"/>
</dbReference>
<comment type="caution">
    <text evidence="5">The sequence shown here is derived from an EMBL/GenBank/DDBJ whole genome shotgun (WGS) entry which is preliminary data.</text>
</comment>
<dbReference type="InterPro" id="IPR028978">
    <property type="entry name" value="Chorismate_lyase_/UTRA_dom_sf"/>
</dbReference>
<gene>
    <name evidence="5" type="ORF">AAAT05_00785</name>
</gene>
<keyword evidence="6" id="KW-1185">Reference proteome</keyword>
<dbReference type="InterPro" id="IPR000524">
    <property type="entry name" value="Tscrpt_reg_HTH_GntR"/>
</dbReference>
<dbReference type="SUPFAM" id="SSF64288">
    <property type="entry name" value="Chorismate lyase-like"/>
    <property type="match status" value="1"/>
</dbReference>
<dbReference type="Gene3D" id="1.10.10.10">
    <property type="entry name" value="Winged helix-like DNA-binding domain superfamily/Winged helix DNA-binding domain"/>
    <property type="match status" value="1"/>
</dbReference>
<evidence type="ECO:0000256" key="1">
    <source>
        <dbReference type="ARBA" id="ARBA00023015"/>
    </source>
</evidence>
<dbReference type="PANTHER" id="PTHR44846:SF1">
    <property type="entry name" value="MANNOSYL-D-GLYCERATE TRANSPORT_METABOLISM SYSTEM REPRESSOR MNGR-RELATED"/>
    <property type="match status" value="1"/>
</dbReference>
<dbReference type="RefSeq" id="WP_117204345.1">
    <property type="nucleotide sequence ID" value="NZ_JAQYAL010000034.1"/>
</dbReference>
<evidence type="ECO:0000256" key="3">
    <source>
        <dbReference type="ARBA" id="ARBA00023163"/>
    </source>
</evidence>
<dbReference type="InterPro" id="IPR036390">
    <property type="entry name" value="WH_DNA-bd_sf"/>
</dbReference>
<dbReference type="GeneID" id="98642944"/>
<dbReference type="PANTHER" id="PTHR44846">
    <property type="entry name" value="MANNOSYL-D-GLYCERATE TRANSPORT/METABOLISM SYSTEM REPRESSOR MNGR-RELATED"/>
    <property type="match status" value="1"/>
</dbReference>
<sequence length="245" mass="27756">MGATSKKQPLYGQLVDSLREKIETEYEPGDLLPSERELSEDYCISRTTVRLALKELETLGFIKRRHGKGTFVADRSQETTNLTRAYSFSEQMRSLGRIPRSELLEFCSGEASKTVADRMGLAAGERVISMRRLRLADDVPMLIEHTYLPGKIFSGLTSDEVDSRSLYKIMAQDYHVEVRVAEEEFYASVARREDARLLGISEGAPVLQLFRLTYNTRNQVVEFTKGVARADQFHYKVSYYGGSSA</sequence>
<keyword evidence="3" id="KW-0804">Transcription</keyword>
<evidence type="ECO:0000259" key="4">
    <source>
        <dbReference type="PROSITE" id="PS50949"/>
    </source>
</evidence>
<evidence type="ECO:0000313" key="5">
    <source>
        <dbReference type="EMBL" id="MEQ2636892.1"/>
    </source>
</evidence>
<dbReference type="SUPFAM" id="SSF46785">
    <property type="entry name" value="Winged helix' DNA-binding domain"/>
    <property type="match status" value="1"/>
</dbReference>
<name>A0ABV1IDB3_9ACTN</name>
<protein>
    <submittedName>
        <fullName evidence="5">GntR family transcriptional regulator</fullName>
    </submittedName>
</protein>
<dbReference type="Gene3D" id="3.40.1410.10">
    <property type="entry name" value="Chorismate lyase-like"/>
    <property type="match status" value="1"/>
</dbReference>
<dbReference type="Proteomes" id="UP001478817">
    <property type="component" value="Unassembled WGS sequence"/>
</dbReference>
<evidence type="ECO:0000313" key="6">
    <source>
        <dbReference type="Proteomes" id="UP001478817"/>
    </source>
</evidence>
<dbReference type="InterPro" id="IPR011663">
    <property type="entry name" value="UTRA"/>
</dbReference>
<feature type="domain" description="HTH gntR-type" evidence="4">
    <location>
        <begin position="8"/>
        <end position="75"/>
    </location>
</feature>
<accession>A0ABV1IDB3</accession>
<keyword evidence="2" id="KW-0238">DNA-binding</keyword>
<organism evidence="5 6">
    <name type="scientific">Paratractidigestivibacter faecalis</name>
    <dbReference type="NCBI Taxonomy" id="2292441"/>
    <lineage>
        <taxon>Bacteria</taxon>
        <taxon>Bacillati</taxon>
        <taxon>Actinomycetota</taxon>
        <taxon>Coriobacteriia</taxon>
        <taxon>Coriobacteriales</taxon>
        <taxon>Atopobiaceae</taxon>
        <taxon>Paratractidigestivibacter</taxon>
    </lineage>
</organism>
<dbReference type="InterPro" id="IPR036388">
    <property type="entry name" value="WH-like_DNA-bd_sf"/>
</dbReference>
<dbReference type="InterPro" id="IPR050679">
    <property type="entry name" value="Bact_HTH_transcr_reg"/>
</dbReference>
<dbReference type="SMART" id="SM00345">
    <property type="entry name" value="HTH_GNTR"/>
    <property type="match status" value="1"/>
</dbReference>
<dbReference type="EMBL" id="JBBNGS010000001">
    <property type="protein sequence ID" value="MEQ2636892.1"/>
    <property type="molecule type" value="Genomic_DNA"/>
</dbReference>
<dbReference type="PRINTS" id="PR00035">
    <property type="entry name" value="HTHGNTR"/>
</dbReference>
<keyword evidence="1" id="KW-0805">Transcription regulation</keyword>
<proteinExistence type="predicted"/>